<feature type="domain" description="DH" evidence="2">
    <location>
        <begin position="131"/>
        <end position="391"/>
    </location>
</feature>
<gene>
    <name evidence="3" type="ORF">EV356DRAFT_447251</name>
</gene>
<dbReference type="Pfam" id="PF00621">
    <property type="entry name" value="RhoGEF"/>
    <property type="match status" value="1"/>
</dbReference>
<accession>A0A6A6H8G9</accession>
<dbReference type="InterPro" id="IPR035899">
    <property type="entry name" value="DBL_dom_sf"/>
</dbReference>
<name>A0A6A6H8G9_VIRVR</name>
<dbReference type="AlphaFoldDB" id="A0A6A6H8G9"/>
<dbReference type="PANTHER" id="PTHR45818">
    <property type="entry name" value="PROTEIN VAV"/>
    <property type="match status" value="1"/>
</dbReference>
<feature type="region of interest" description="Disordered" evidence="1">
    <location>
        <begin position="684"/>
        <end position="729"/>
    </location>
</feature>
<reference evidence="3" key="1">
    <citation type="journal article" date="2020" name="Stud. Mycol.">
        <title>101 Dothideomycetes genomes: a test case for predicting lifestyles and emergence of pathogens.</title>
        <authorList>
            <person name="Haridas S."/>
            <person name="Albert R."/>
            <person name="Binder M."/>
            <person name="Bloem J."/>
            <person name="Labutti K."/>
            <person name="Salamov A."/>
            <person name="Andreopoulos B."/>
            <person name="Baker S."/>
            <person name="Barry K."/>
            <person name="Bills G."/>
            <person name="Bluhm B."/>
            <person name="Cannon C."/>
            <person name="Castanera R."/>
            <person name="Culley D."/>
            <person name="Daum C."/>
            <person name="Ezra D."/>
            <person name="Gonzalez J."/>
            <person name="Henrissat B."/>
            <person name="Kuo A."/>
            <person name="Liang C."/>
            <person name="Lipzen A."/>
            <person name="Lutzoni F."/>
            <person name="Magnuson J."/>
            <person name="Mondo S."/>
            <person name="Nolan M."/>
            <person name="Ohm R."/>
            <person name="Pangilinan J."/>
            <person name="Park H.-J."/>
            <person name="Ramirez L."/>
            <person name="Alfaro M."/>
            <person name="Sun H."/>
            <person name="Tritt A."/>
            <person name="Yoshinaga Y."/>
            <person name="Zwiers L.-H."/>
            <person name="Turgeon B."/>
            <person name="Goodwin S."/>
            <person name="Spatafora J."/>
            <person name="Crous P."/>
            <person name="Grigoriev I."/>
        </authorList>
    </citation>
    <scope>NUCLEOTIDE SEQUENCE</scope>
    <source>
        <strain evidence="3">Tuck. ex Michener</strain>
    </source>
</reference>
<dbReference type="InterPro" id="IPR000219">
    <property type="entry name" value="DH_dom"/>
</dbReference>
<proteinExistence type="predicted"/>
<evidence type="ECO:0000256" key="1">
    <source>
        <dbReference type="SAM" id="MobiDB-lite"/>
    </source>
</evidence>
<feature type="compositionally biased region" description="Polar residues" evidence="1">
    <location>
        <begin position="710"/>
        <end position="722"/>
    </location>
</feature>
<feature type="compositionally biased region" description="Polar residues" evidence="1">
    <location>
        <begin position="831"/>
        <end position="842"/>
    </location>
</feature>
<feature type="region of interest" description="Disordered" evidence="1">
    <location>
        <begin position="14"/>
        <end position="37"/>
    </location>
</feature>
<evidence type="ECO:0000313" key="3">
    <source>
        <dbReference type="EMBL" id="KAF2234128.1"/>
    </source>
</evidence>
<dbReference type="Proteomes" id="UP000800092">
    <property type="component" value="Unassembled WGS sequence"/>
</dbReference>
<protein>
    <submittedName>
        <fullName evidence="3">Dbl homology domain-containing protein</fullName>
    </submittedName>
</protein>
<feature type="region of interest" description="Disordered" evidence="1">
    <location>
        <begin position="795"/>
        <end position="842"/>
    </location>
</feature>
<dbReference type="PANTHER" id="PTHR45818:SF3">
    <property type="entry name" value="PROTEIN VAV"/>
    <property type="match status" value="1"/>
</dbReference>
<dbReference type="EMBL" id="ML991801">
    <property type="protein sequence ID" value="KAF2234128.1"/>
    <property type="molecule type" value="Genomic_DNA"/>
</dbReference>
<dbReference type="SUPFAM" id="SSF50729">
    <property type="entry name" value="PH domain-like"/>
    <property type="match status" value="1"/>
</dbReference>
<dbReference type="Gene3D" id="1.20.900.10">
    <property type="entry name" value="Dbl homology (DH) domain"/>
    <property type="match status" value="1"/>
</dbReference>
<sequence>PFRKWISTLRRRRNSTTLEDSKATHPGFLGAQRPKPNLGVLSWRSRQIGPRESTSTASSSIGFVTAMKSATITLASTSIHPRSWRDARIERLRSGERSSGQSAPEVRKSTDSHTPSLGPIMDEAAWMRSLQRRKVLEELVASEESYIADLKVLVNVYSNLLTSTASISTERRTLIRRNLDQILEIHEGLLGELHHVVPHAEYNQGHAREAMSPSRPRHTRFHSVDILQGRREELPIRKQRYSLDTCKLTERAPIALLADPQTAAKVAAVFNKYVKRFFAYEEYGAKYEALTRELNVSQKITPSWPEYEKGIEALSTALAPMNHRDDVGKKGLTLSDLLIKACHITHWICKYPLLFADLCKQTPVYDDPNSHAEIDKVLFRLRETAREINKATDDPEKRKLIEKTWQLQDRLLFDHQPSGSVILRLLGHVVLCGVLYVAYQHKDGIKGQYMVCVLYKSCLLLAVPHGGFSNFMVKATIALASATLEESDSGKGLQCHSASFSWKLDFESDCRMYEIMFSACSSEEEECWRKPISERIATENQAGSEDKADAVDLLSSLTLDIKSYGAALGYSQSLAKRTSIHRAATLSPKATLSHVIIKNTEAAKEGKSVASEVVNRSHSLLSSSHVPTLSPRRIERIRLERSLSNVWTKELLPYPGMATRRPDHPIRASAQSVMRKLSMASLASNFSKRSASHSTVSQSRWDESRAGTPLSFSSAPSGTRTPGRQRRRKVPKTYEFHNSMAFLPEDFDLQGLQRKSRRMSVAGAIGKGAPVSAWSKPVTTPATPTTPYPDVKIPDFGEPPAQLAKAKPASSKSNDTVAAAVLEATGKQKEQPPSSATITKVSTKLKHQLMKLLKD</sequence>
<dbReference type="SUPFAM" id="SSF48065">
    <property type="entry name" value="DBL homology domain (DH-domain)"/>
    <property type="match status" value="1"/>
</dbReference>
<dbReference type="OrthoDB" id="8059989at2759"/>
<organism evidence="3 4">
    <name type="scientific">Viridothelium virens</name>
    <name type="common">Speckled blister lichen</name>
    <name type="synonym">Trypethelium virens</name>
    <dbReference type="NCBI Taxonomy" id="1048519"/>
    <lineage>
        <taxon>Eukaryota</taxon>
        <taxon>Fungi</taxon>
        <taxon>Dikarya</taxon>
        <taxon>Ascomycota</taxon>
        <taxon>Pezizomycotina</taxon>
        <taxon>Dothideomycetes</taxon>
        <taxon>Dothideomycetes incertae sedis</taxon>
        <taxon>Trypetheliales</taxon>
        <taxon>Trypetheliaceae</taxon>
        <taxon>Viridothelium</taxon>
    </lineage>
</organism>
<dbReference type="PROSITE" id="PS50010">
    <property type="entry name" value="DH_2"/>
    <property type="match status" value="1"/>
</dbReference>
<evidence type="ECO:0000259" key="2">
    <source>
        <dbReference type="PROSITE" id="PS50010"/>
    </source>
</evidence>
<keyword evidence="4" id="KW-1185">Reference proteome</keyword>
<dbReference type="SMART" id="SM00325">
    <property type="entry name" value="RhoGEF"/>
    <property type="match status" value="1"/>
</dbReference>
<feature type="non-terminal residue" evidence="3">
    <location>
        <position position="1"/>
    </location>
</feature>
<dbReference type="GO" id="GO:0005737">
    <property type="term" value="C:cytoplasm"/>
    <property type="evidence" value="ECO:0007669"/>
    <property type="project" value="TreeGrafter"/>
</dbReference>
<dbReference type="GO" id="GO:0005085">
    <property type="term" value="F:guanyl-nucleotide exchange factor activity"/>
    <property type="evidence" value="ECO:0007669"/>
    <property type="project" value="InterPro"/>
</dbReference>
<feature type="region of interest" description="Disordered" evidence="1">
    <location>
        <begin position="93"/>
        <end position="119"/>
    </location>
</feature>
<evidence type="ECO:0000313" key="4">
    <source>
        <dbReference type="Proteomes" id="UP000800092"/>
    </source>
</evidence>
<feature type="compositionally biased region" description="Polar residues" evidence="1">
    <location>
        <begin position="684"/>
        <end position="699"/>
    </location>
</feature>